<feature type="domain" description="RimM N-terminal" evidence="7">
    <location>
        <begin position="10"/>
        <end position="87"/>
    </location>
</feature>
<keyword evidence="3 5" id="KW-0698">rRNA processing</keyword>
<dbReference type="InterPro" id="IPR002676">
    <property type="entry name" value="RimM_N"/>
</dbReference>
<comment type="function">
    <text evidence="5">An accessory protein needed during the final step in the assembly of 30S ribosomal subunit, possibly for assembly of the head region. Essential for efficient processing of 16S rRNA. May be needed both before and after RbfA during the maturation of 16S rRNA. It has affinity for free ribosomal 30S subunits but not for 70S ribosomes.</text>
</comment>
<feature type="region of interest" description="Disordered" evidence="6">
    <location>
        <begin position="168"/>
        <end position="199"/>
    </location>
</feature>
<evidence type="ECO:0000256" key="3">
    <source>
        <dbReference type="ARBA" id="ARBA00022552"/>
    </source>
</evidence>
<dbReference type="GO" id="GO:0005737">
    <property type="term" value="C:cytoplasm"/>
    <property type="evidence" value="ECO:0007669"/>
    <property type="project" value="UniProtKB-SubCell"/>
</dbReference>
<dbReference type="Proteomes" id="UP000046373">
    <property type="component" value="Unassembled WGS sequence"/>
</dbReference>
<protein>
    <recommendedName>
        <fullName evidence="5">Ribosome maturation factor RimM</fullName>
    </recommendedName>
</protein>
<dbReference type="Gene3D" id="2.30.30.240">
    <property type="entry name" value="PRC-barrel domain"/>
    <property type="match status" value="1"/>
</dbReference>
<dbReference type="NCBIfam" id="TIGR02273">
    <property type="entry name" value="16S_RimM"/>
    <property type="match status" value="1"/>
</dbReference>
<dbReference type="GO" id="GO:0043022">
    <property type="term" value="F:ribosome binding"/>
    <property type="evidence" value="ECO:0007669"/>
    <property type="project" value="InterPro"/>
</dbReference>
<keyword evidence="4 5" id="KW-0143">Chaperone</keyword>
<reference evidence="9 10" key="1">
    <citation type="submission" date="2014-08" db="EMBL/GenBank/DDBJ databases">
        <authorList>
            <person name="Moulin Lionel"/>
        </authorList>
    </citation>
    <scope>NUCLEOTIDE SEQUENCE [LARGE SCALE GENOMIC DNA]</scope>
</reference>
<dbReference type="GO" id="GO:0042274">
    <property type="term" value="P:ribosomal small subunit biogenesis"/>
    <property type="evidence" value="ECO:0007669"/>
    <property type="project" value="UniProtKB-UniRule"/>
</dbReference>
<accession>A0A090FEH6</accession>
<dbReference type="Gene3D" id="2.40.30.60">
    <property type="entry name" value="RimM"/>
    <property type="match status" value="1"/>
</dbReference>
<dbReference type="InterPro" id="IPR036976">
    <property type="entry name" value="RimM_N_sf"/>
</dbReference>
<dbReference type="InterPro" id="IPR011961">
    <property type="entry name" value="RimM"/>
</dbReference>
<dbReference type="SUPFAM" id="SSF50447">
    <property type="entry name" value="Translation proteins"/>
    <property type="match status" value="1"/>
</dbReference>
<dbReference type="Pfam" id="PF24986">
    <property type="entry name" value="PRC_RimM"/>
    <property type="match status" value="1"/>
</dbReference>
<evidence type="ECO:0000256" key="6">
    <source>
        <dbReference type="SAM" id="MobiDB-lite"/>
    </source>
</evidence>
<dbReference type="InterPro" id="IPR056792">
    <property type="entry name" value="PRC_RimM"/>
</dbReference>
<evidence type="ECO:0000313" key="9">
    <source>
        <dbReference type="EMBL" id="CDX40076.1"/>
    </source>
</evidence>
<dbReference type="PANTHER" id="PTHR33692:SF1">
    <property type="entry name" value="RIBOSOME MATURATION FACTOR RIMM"/>
    <property type="match status" value="1"/>
</dbReference>
<proteinExistence type="inferred from homology"/>
<dbReference type="PANTHER" id="PTHR33692">
    <property type="entry name" value="RIBOSOME MATURATION FACTOR RIMM"/>
    <property type="match status" value="1"/>
</dbReference>
<comment type="similarity">
    <text evidence="5">Belongs to the RimM family.</text>
</comment>
<dbReference type="SUPFAM" id="SSF50346">
    <property type="entry name" value="PRC-barrel domain"/>
    <property type="match status" value="1"/>
</dbReference>
<evidence type="ECO:0000256" key="1">
    <source>
        <dbReference type="ARBA" id="ARBA00022490"/>
    </source>
</evidence>
<dbReference type="AlphaFoldDB" id="A0A090FEH6"/>
<dbReference type="HAMAP" id="MF_00014">
    <property type="entry name" value="Ribosome_mat_RimM"/>
    <property type="match status" value="1"/>
</dbReference>
<evidence type="ECO:0000256" key="4">
    <source>
        <dbReference type="ARBA" id="ARBA00023186"/>
    </source>
</evidence>
<keyword evidence="1 5" id="KW-0963">Cytoplasm</keyword>
<evidence type="ECO:0000313" key="10">
    <source>
        <dbReference type="Proteomes" id="UP000046373"/>
    </source>
</evidence>
<feature type="domain" description="Ribosome maturation factor RimM PRC barrel" evidence="8">
    <location>
        <begin position="101"/>
        <end position="161"/>
    </location>
</feature>
<dbReference type="GO" id="GO:0006364">
    <property type="term" value="P:rRNA processing"/>
    <property type="evidence" value="ECO:0007669"/>
    <property type="project" value="UniProtKB-UniRule"/>
</dbReference>
<comment type="subunit">
    <text evidence="5">Binds ribosomal protein uS19.</text>
</comment>
<keyword evidence="2 5" id="KW-0690">Ribosome biogenesis</keyword>
<name>A0A090FEH6_MESPL</name>
<comment type="domain">
    <text evidence="5">The PRC barrel domain binds ribosomal protein uS19.</text>
</comment>
<organism evidence="9 10">
    <name type="scientific">Mesorhizobium plurifarium</name>
    <dbReference type="NCBI Taxonomy" id="69974"/>
    <lineage>
        <taxon>Bacteria</taxon>
        <taxon>Pseudomonadati</taxon>
        <taxon>Pseudomonadota</taxon>
        <taxon>Alphaproteobacteria</taxon>
        <taxon>Hyphomicrobiales</taxon>
        <taxon>Phyllobacteriaceae</taxon>
        <taxon>Mesorhizobium</taxon>
    </lineage>
</organism>
<dbReference type="InterPro" id="IPR011033">
    <property type="entry name" value="PRC_barrel-like_sf"/>
</dbReference>
<dbReference type="EMBL" id="CCNB01000020">
    <property type="protein sequence ID" value="CDX40076.1"/>
    <property type="molecule type" value="Genomic_DNA"/>
</dbReference>
<comment type="subcellular location">
    <subcellularLocation>
        <location evidence="5">Cytoplasm</location>
    </subcellularLocation>
</comment>
<evidence type="ECO:0000259" key="8">
    <source>
        <dbReference type="Pfam" id="PF24986"/>
    </source>
</evidence>
<feature type="compositionally biased region" description="Basic and acidic residues" evidence="6">
    <location>
        <begin position="183"/>
        <end position="193"/>
    </location>
</feature>
<dbReference type="GeneID" id="31891765"/>
<sequence>MSKLENPVQMAVIGAAHGIKGELRVKTFTGDPLALADYGPLFAKDGRAFQILDIRPAGTVVVVRFKGVSDRNAAEALAGTELFVDRSVLPDDGEEDEFYHADLIGLDVRDDTGVIGKVVAVHNFGGGDILDVTLAGRKGVLIPFTQAAVPHVSIADGFVEINPLAAGLVEDEEDDQAPGRSGFDPKGRPRGPKDAGGNR</sequence>
<dbReference type="GO" id="GO:0005840">
    <property type="term" value="C:ribosome"/>
    <property type="evidence" value="ECO:0007669"/>
    <property type="project" value="InterPro"/>
</dbReference>
<gene>
    <name evidence="5 9" type="primary">rimM</name>
    <name evidence="9" type="ORF">MPLDJ20_270021</name>
</gene>
<dbReference type="InterPro" id="IPR009000">
    <property type="entry name" value="Transl_B-barrel_sf"/>
</dbReference>
<evidence type="ECO:0000256" key="2">
    <source>
        <dbReference type="ARBA" id="ARBA00022517"/>
    </source>
</evidence>
<evidence type="ECO:0000259" key="7">
    <source>
        <dbReference type="Pfam" id="PF01782"/>
    </source>
</evidence>
<evidence type="ECO:0000256" key="5">
    <source>
        <dbReference type="HAMAP-Rule" id="MF_00014"/>
    </source>
</evidence>
<dbReference type="Pfam" id="PF01782">
    <property type="entry name" value="RimM"/>
    <property type="match status" value="1"/>
</dbReference>